<dbReference type="InterPro" id="IPR017972">
    <property type="entry name" value="Cyt_P450_CS"/>
</dbReference>
<keyword evidence="8" id="KW-0503">Monooxygenase</keyword>
<reference evidence="9 10" key="2">
    <citation type="journal article" date="2014" name="J. Gen. Appl. Microbiol.">
        <title>The early diverging ascomycetous budding yeast Saitoella complicata has three histone deacetylases belonging to the Clr6, Hos2, and Rpd3 lineages.</title>
        <authorList>
            <person name="Nishida H."/>
            <person name="Matsumoto T."/>
            <person name="Kondo S."/>
            <person name="Hamamoto M."/>
            <person name="Yoshikawa H."/>
        </authorList>
    </citation>
    <scope>NUCLEOTIDE SEQUENCE [LARGE SCALE GENOMIC DNA]</scope>
    <source>
        <strain evidence="9 10">NRRL Y-17804</strain>
    </source>
</reference>
<dbReference type="PRINTS" id="PR00385">
    <property type="entry name" value="P450"/>
</dbReference>
<dbReference type="PRINTS" id="PR00465">
    <property type="entry name" value="EP450IV"/>
</dbReference>
<evidence type="ECO:0000256" key="3">
    <source>
        <dbReference type="ARBA" id="ARBA00022723"/>
    </source>
</evidence>
<organism evidence="9 10">
    <name type="scientific">Saitoella complicata (strain BCRC 22490 / CBS 7301 / JCM 7358 / NBRC 10748 / NRRL Y-17804)</name>
    <dbReference type="NCBI Taxonomy" id="698492"/>
    <lineage>
        <taxon>Eukaryota</taxon>
        <taxon>Fungi</taxon>
        <taxon>Dikarya</taxon>
        <taxon>Ascomycota</taxon>
        <taxon>Taphrinomycotina</taxon>
        <taxon>Taphrinomycotina incertae sedis</taxon>
        <taxon>Saitoella</taxon>
    </lineage>
</organism>
<evidence type="ECO:0000313" key="10">
    <source>
        <dbReference type="Proteomes" id="UP000033140"/>
    </source>
</evidence>
<protein>
    <recommendedName>
        <fullName evidence="6">sterol 22-desaturase</fullName>
        <ecNumber evidence="6">1.14.19.41</ecNumber>
    </recommendedName>
</protein>
<evidence type="ECO:0000256" key="2">
    <source>
        <dbReference type="ARBA" id="ARBA00010617"/>
    </source>
</evidence>
<sequence>MESFNNFSTATATASAFKVAEASVAVATLREFVKGMSWWTVAATSLAILLVAEQIRYLNRKQGIAGRAWTIPIVGEFLASMHPTFEGYLAKWESGPLSCVSVFHKFVVIASTQELSRKILNAPAYVQPCVVDAGKKILKHTNWVFLDGKAHVEYRKGLNNLFTRKALGVYLPAQEQVYDEYFKEFLAMSKEKHVPYMNIFREINVAVSCRTFCGDYITSAAIKAISDDYWRITAAMELVNFPLVLPYTKIWYGVQARNRVLAEFEASSAKSRARMQAGEEPNCMMDAWIKEMIEAKAFQEKGDANSAGHAPILIREFSDSEIAQTFLSFLFASQDATSSAMCWLFQYLADRPEILDKVREEQLALRDGDRNKRMDIDMVEKMTYTRAVVKETLRLRPPVLMVPYAAKKDYPITPEYTVPKGSMIIPTFWHALHDEEAYPEPNHWNPERWTEGKAESFPRNWLVFGTGPHVCLGQQYAVMHLMACVGKASMFLDWDHLRTPTSDDIRIFATTFPMDDLLLKFSERAA</sequence>
<dbReference type="InterPro" id="IPR001128">
    <property type="entry name" value="Cyt_P450"/>
</dbReference>
<evidence type="ECO:0000256" key="4">
    <source>
        <dbReference type="ARBA" id="ARBA00023002"/>
    </source>
</evidence>
<dbReference type="FunFam" id="1.10.630.10:FF:000021">
    <property type="entry name" value="Cytochrome P450 61"/>
    <property type="match status" value="1"/>
</dbReference>
<accession>A0A0E9N807</accession>
<dbReference type="GO" id="GO:0000249">
    <property type="term" value="F:C-22 sterol desaturase (NADPH) activity"/>
    <property type="evidence" value="ECO:0007669"/>
    <property type="project" value="UniProtKB-EC"/>
</dbReference>
<evidence type="ECO:0000256" key="7">
    <source>
        <dbReference type="PIRSR" id="PIRSR602403-1"/>
    </source>
</evidence>
<keyword evidence="7 8" id="KW-0349">Heme</keyword>
<dbReference type="CDD" id="cd11082">
    <property type="entry name" value="CYP61_CYP710"/>
    <property type="match status" value="1"/>
</dbReference>
<dbReference type="EMBL" id="BACD03000002">
    <property type="protein sequence ID" value="GAO46047.1"/>
    <property type="molecule type" value="Genomic_DNA"/>
</dbReference>
<comment type="similarity">
    <text evidence="2 8">Belongs to the cytochrome P450 family.</text>
</comment>
<gene>
    <name evidence="9" type="ORF">G7K_0290-t1</name>
</gene>
<evidence type="ECO:0000256" key="6">
    <source>
        <dbReference type="ARBA" id="ARBA00039038"/>
    </source>
</evidence>
<dbReference type="Gene3D" id="1.10.630.10">
    <property type="entry name" value="Cytochrome P450"/>
    <property type="match status" value="1"/>
</dbReference>
<dbReference type="Pfam" id="PF00067">
    <property type="entry name" value="p450"/>
    <property type="match status" value="1"/>
</dbReference>
<keyword evidence="4 8" id="KW-0560">Oxidoreductase</keyword>
<dbReference type="PANTHER" id="PTHR24286">
    <property type="entry name" value="CYTOCHROME P450 26"/>
    <property type="match status" value="1"/>
</dbReference>
<comment type="cofactor">
    <cofactor evidence="1 7">
        <name>heme</name>
        <dbReference type="ChEBI" id="CHEBI:30413"/>
    </cofactor>
</comment>
<keyword evidence="5 7" id="KW-0408">Iron</keyword>
<dbReference type="OMA" id="KCIGLEY"/>
<dbReference type="GO" id="GO:0016125">
    <property type="term" value="P:sterol metabolic process"/>
    <property type="evidence" value="ECO:0007669"/>
    <property type="project" value="TreeGrafter"/>
</dbReference>
<proteinExistence type="inferred from homology"/>
<dbReference type="InterPro" id="IPR036396">
    <property type="entry name" value="Cyt_P450_sf"/>
</dbReference>
<evidence type="ECO:0000256" key="5">
    <source>
        <dbReference type="ARBA" id="ARBA00023004"/>
    </source>
</evidence>
<reference evidence="9 10" key="1">
    <citation type="journal article" date="2011" name="J. Gen. Appl. Microbiol.">
        <title>Draft genome sequencing of the enigmatic yeast Saitoella complicata.</title>
        <authorList>
            <person name="Nishida H."/>
            <person name="Hamamoto M."/>
            <person name="Sugiyama J."/>
        </authorList>
    </citation>
    <scope>NUCLEOTIDE SEQUENCE [LARGE SCALE GENOMIC DNA]</scope>
    <source>
        <strain evidence="9 10">NRRL Y-17804</strain>
    </source>
</reference>
<dbReference type="InterPro" id="IPR002403">
    <property type="entry name" value="Cyt_P450_E_grp-IV"/>
</dbReference>
<dbReference type="GO" id="GO:0020037">
    <property type="term" value="F:heme binding"/>
    <property type="evidence" value="ECO:0007669"/>
    <property type="project" value="InterPro"/>
</dbReference>
<dbReference type="EC" id="1.14.19.41" evidence="6"/>
<dbReference type="GO" id="GO:0004497">
    <property type="term" value="F:monooxygenase activity"/>
    <property type="evidence" value="ECO:0007669"/>
    <property type="project" value="UniProtKB-KW"/>
</dbReference>
<dbReference type="OrthoDB" id="1372046at2759"/>
<dbReference type="PROSITE" id="PS00086">
    <property type="entry name" value="CYTOCHROME_P450"/>
    <property type="match status" value="1"/>
</dbReference>
<name>A0A0E9N807_SAICN</name>
<feature type="binding site" description="axial binding residue" evidence="7">
    <location>
        <position position="471"/>
    </location>
    <ligand>
        <name>heme</name>
        <dbReference type="ChEBI" id="CHEBI:30413"/>
    </ligand>
    <ligandPart>
        <name>Fe</name>
        <dbReference type="ChEBI" id="CHEBI:18248"/>
    </ligandPart>
</feature>
<keyword evidence="3 7" id="KW-0479">Metal-binding</keyword>
<evidence type="ECO:0000313" key="9">
    <source>
        <dbReference type="EMBL" id="GAO46047.1"/>
    </source>
</evidence>
<evidence type="ECO:0000256" key="8">
    <source>
        <dbReference type="RuleBase" id="RU000461"/>
    </source>
</evidence>
<dbReference type="GO" id="GO:0005506">
    <property type="term" value="F:iron ion binding"/>
    <property type="evidence" value="ECO:0007669"/>
    <property type="project" value="InterPro"/>
</dbReference>
<comment type="caution">
    <text evidence="9">The sequence shown here is derived from an EMBL/GenBank/DDBJ whole genome shotgun (WGS) entry which is preliminary data.</text>
</comment>
<dbReference type="AlphaFoldDB" id="A0A0E9N807"/>
<evidence type="ECO:0000256" key="1">
    <source>
        <dbReference type="ARBA" id="ARBA00001971"/>
    </source>
</evidence>
<keyword evidence="10" id="KW-1185">Reference proteome</keyword>
<reference evidence="9 10" key="3">
    <citation type="journal article" date="2015" name="Genome Announc.">
        <title>Draft Genome Sequence of the Archiascomycetous Yeast Saitoella complicata.</title>
        <authorList>
            <person name="Yamauchi K."/>
            <person name="Kondo S."/>
            <person name="Hamamoto M."/>
            <person name="Takahashi Y."/>
            <person name="Ogura Y."/>
            <person name="Hayashi T."/>
            <person name="Nishida H."/>
        </authorList>
    </citation>
    <scope>NUCLEOTIDE SEQUENCE [LARGE SCALE GENOMIC DNA]</scope>
    <source>
        <strain evidence="9 10">NRRL Y-17804</strain>
    </source>
</reference>
<dbReference type="RefSeq" id="XP_019026743.1">
    <property type="nucleotide sequence ID" value="XM_019171510.1"/>
</dbReference>
<dbReference type="STRING" id="698492.A0A0E9N807"/>
<dbReference type="Proteomes" id="UP000033140">
    <property type="component" value="Unassembled WGS sequence"/>
</dbReference>
<dbReference type="SUPFAM" id="SSF48264">
    <property type="entry name" value="Cytochrome P450"/>
    <property type="match status" value="1"/>
</dbReference>
<dbReference type="PANTHER" id="PTHR24286:SF228">
    <property type="entry name" value="C-22 STEROL DESATURASE ERG5"/>
    <property type="match status" value="1"/>
</dbReference>